<evidence type="ECO:0000256" key="11">
    <source>
        <dbReference type="PROSITE-ProRule" id="PRU01360"/>
    </source>
</evidence>
<evidence type="ECO:0000259" key="14">
    <source>
        <dbReference type="Pfam" id="PF07715"/>
    </source>
</evidence>
<dbReference type="EMBL" id="JAFVMF010000003">
    <property type="protein sequence ID" value="MBO1358847.1"/>
    <property type="molecule type" value="Genomic_DNA"/>
</dbReference>
<keyword evidence="3 11" id="KW-1134">Transmembrane beta strand</keyword>
<dbReference type="Pfam" id="PF00593">
    <property type="entry name" value="TonB_dep_Rec_b-barrel"/>
    <property type="match status" value="1"/>
</dbReference>
<evidence type="ECO:0000256" key="4">
    <source>
        <dbReference type="ARBA" id="ARBA00022496"/>
    </source>
</evidence>
<reference evidence="15 16" key="1">
    <citation type="submission" date="2021-03" db="EMBL/GenBank/DDBJ databases">
        <title>The complete genome sequence of Acetobacter sacchari TBRC 11175.</title>
        <authorList>
            <person name="Charoenyingcharoen P."/>
            <person name="Yukphan P."/>
        </authorList>
    </citation>
    <scope>NUCLEOTIDE SEQUENCE [LARGE SCALE GENOMIC DNA]</scope>
    <source>
        <strain evidence="15 16">TBRC 11175</strain>
    </source>
</reference>
<keyword evidence="8 12" id="KW-0798">TonB box</keyword>
<evidence type="ECO:0000256" key="9">
    <source>
        <dbReference type="ARBA" id="ARBA00023136"/>
    </source>
</evidence>
<evidence type="ECO:0000256" key="6">
    <source>
        <dbReference type="ARBA" id="ARBA00023004"/>
    </source>
</evidence>
<evidence type="ECO:0000313" key="16">
    <source>
        <dbReference type="Proteomes" id="UP000664771"/>
    </source>
</evidence>
<keyword evidence="6" id="KW-0408">Iron</keyword>
<dbReference type="InterPro" id="IPR039426">
    <property type="entry name" value="TonB-dep_rcpt-like"/>
</dbReference>
<gene>
    <name evidence="15" type="ORF">J2D73_03405</name>
</gene>
<dbReference type="Pfam" id="PF07715">
    <property type="entry name" value="Plug"/>
    <property type="match status" value="1"/>
</dbReference>
<dbReference type="SUPFAM" id="SSF56935">
    <property type="entry name" value="Porins"/>
    <property type="match status" value="1"/>
</dbReference>
<organism evidence="15 16">
    <name type="scientific">Acetobacter sacchari</name>
    <dbReference type="NCBI Taxonomy" id="2661687"/>
    <lineage>
        <taxon>Bacteria</taxon>
        <taxon>Pseudomonadati</taxon>
        <taxon>Pseudomonadota</taxon>
        <taxon>Alphaproteobacteria</taxon>
        <taxon>Acetobacterales</taxon>
        <taxon>Acetobacteraceae</taxon>
        <taxon>Acetobacter</taxon>
    </lineage>
</organism>
<evidence type="ECO:0000313" key="15">
    <source>
        <dbReference type="EMBL" id="MBO1358847.1"/>
    </source>
</evidence>
<keyword evidence="2 11" id="KW-0813">Transport</keyword>
<evidence type="ECO:0000256" key="10">
    <source>
        <dbReference type="ARBA" id="ARBA00023237"/>
    </source>
</evidence>
<keyword evidence="5 11" id="KW-0812">Transmembrane</keyword>
<feature type="domain" description="TonB-dependent receptor-like beta-barrel" evidence="13">
    <location>
        <begin position="221"/>
        <end position="676"/>
    </location>
</feature>
<keyword evidence="9 11" id="KW-0472">Membrane</keyword>
<comment type="caution">
    <text evidence="15">The sequence shown here is derived from an EMBL/GenBank/DDBJ whole genome shotgun (WGS) entry which is preliminary data.</text>
</comment>
<dbReference type="Gene3D" id="2.40.170.20">
    <property type="entry name" value="TonB-dependent receptor, beta-barrel domain"/>
    <property type="match status" value="1"/>
</dbReference>
<dbReference type="PROSITE" id="PS52016">
    <property type="entry name" value="TONB_DEPENDENT_REC_3"/>
    <property type="match status" value="1"/>
</dbReference>
<evidence type="ECO:0000256" key="3">
    <source>
        <dbReference type="ARBA" id="ARBA00022452"/>
    </source>
</evidence>
<feature type="domain" description="TonB-dependent receptor plug" evidence="14">
    <location>
        <begin position="23"/>
        <end position="133"/>
    </location>
</feature>
<name>A0ABS3LSF3_9PROT</name>
<accession>A0ABS3LSF3</accession>
<keyword evidence="7" id="KW-0406">Ion transport</keyword>
<evidence type="ECO:0000256" key="2">
    <source>
        <dbReference type="ARBA" id="ARBA00022448"/>
    </source>
</evidence>
<comment type="similarity">
    <text evidence="11 12">Belongs to the TonB-dependent receptor family.</text>
</comment>
<sequence length="712" mass="77441">MYSAEGSPEAITISASRRRQSTHDVANSVTVLTGASLEARGAQAFQDYISQIPGATLSASIPGYSAITFRGVATTAGIDQGQGTTGYFLNDIPLTDPGFAVSVPDIDTFDVARIEALKGPQSTLFGSATLGGAIDYIPNQANVTKWDAAGETSIVGMPGHEVGYGEKGMVNIPIIKGRLAVRGVLDYRQDPGYITNLGIGKNTNTTYTRNARVSVVFTPTDGTKLAYTYLGQSTDVSDDPYSMSEVYGAYTKKVATLEPVRTQTQMHELRLDQDLGFASLTAIGAFLRKGQSASWDYTRYYGALFPTIKAPTIDRQSVDGKSMYYELRLTSKGQGPLSWLIGAAYYETWKRVNSPLSTAGSGDYLASMYGSELASQLAPGGDVWQPYDVNYNGVEKSIFGEISYKFLHDFTLTGGARVFGMSEKSSAEVGGLGSYLAYGSLFNYSSGRSSQTSALPKFAFKYEPDRHIMAYFQFSEGYRFGAPNTNPVSAQYPTPRETKSDSLKNYEVGARLNFFRGHLILEPTLYYIDWRNLQAKLARPDGVGYEANVGRATSRGFEFAGTWVTPLPGLTLQSNATYTDAHMTEAVNLGNGVVLNKGTQLAASPKWQFSETLSYQAKTLFMRPVFSIMHHYQGYAPVMFGSAMKMGNYNTLDLRLSGDLPTSLGHSVLSIYVKNLTSSRGVTMGYSGGGGIFDQYYLVPPRLIGMTLAWHL</sequence>
<evidence type="ECO:0000256" key="5">
    <source>
        <dbReference type="ARBA" id="ARBA00022692"/>
    </source>
</evidence>
<protein>
    <submittedName>
        <fullName evidence="15">TonB-dependent receptor</fullName>
    </submittedName>
</protein>
<keyword evidence="16" id="KW-1185">Reference proteome</keyword>
<dbReference type="PANTHER" id="PTHR32552:SF81">
    <property type="entry name" value="TONB-DEPENDENT OUTER MEMBRANE RECEPTOR"/>
    <property type="match status" value="1"/>
</dbReference>
<dbReference type="InterPro" id="IPR012910">
    <property type="entry name" value="Plug_dom"/>
</dbReference>
<evidence type="ECO:0000259" key="13">
    <source>
        <dbReference type="Pfam" id="PF00593"/>
    </source>
</evidence>
<dbReference type="InterPro" id="IPR036942">
    <property type="entry name" value="Beta-barrel_TonB_sf"/>
</dbReference>
<comment type="subcellular location">
    <subcellularLocation>
        <location evidence="1 11">Cell outer membrane</location>
        <topology evidence="1 11">Multi-pass membrane protein</topology>
    </subcellularLocation>
</comment>
<dbReference type="Proteomes" id="UP000664771">
    <property type="component" value="Unassembled WGS sequence"/>
</dbReference>
<evidence type="ECO:0000256" key="7">
    <source>
        <dbReference type="ARBA" id="ARBA00023065"/>
    </source>
</evidence>
<evidence type="ECO:0000256" key="1">
    <source>
        <dbReference type="ARBA" id="ARBA00004571"/>
    </source>
</evidence>
<keyword evidence="4" id="KW-0410">Iron transport</keyword>
<proteinExistence type="inferred from homology"/>
<dbReference type="InterPro" id="IPR000531">
    <property type="entry name" value="Beta-barrel_TonB"/>
</dbReference>
<dbReference type="PANTHER" id="PTHR32552">
    <property type="entry name" value="FERRICHROME IRON RECEPTOR-RELATED"/>
    <property type="match status" value="1"/>
</dbReference>
<evidence type="ECO:0000256" key="8">
    <source>
        <dbReference type="ARBA" id="ARBA00023077"/>
    </source>
</evidence>
<keyword evidence="15" id="KW-0675">Receptor</keyword>
<evidence type="ECO:0000256" key="12">
    <source>
        <dbReference type="RuleBase" id="RU003357"/>
    </source>
</evidence>
<keyword evidence="10 11" id="KW-0998">Cell outer membrane</keyword>